<evidence type="ECO:0000259" key="10">
    <source>
        <dbReference type="PROSITE" id="PS50011"/>
    </source>
</evidence>
<dbReference type="Gene3D" id="3.30.200.20">
    <property type="entry name" value="Phosphorylase Kinase, domain 1"/>
    <property type="match status" value="1"/>
</dbReference>
<dbReference type="Proteomes" id="UP000283509">
    <property type="component" value="Unassembled WGS sequence"/>
</dbReference>
<dbReference type="OrthoDB" id="10027016at2759"/>
<keyword evidence="1" id="KW-0723">Serine/threonine-protein kinase</keyword>
<evidence type="ECO:0000313" key="11">
    <source>
        <dbReference type="EMBL" id="ROT60887.1"/>
    </source>
</evidence>
<feature type="compositionally biased region" description="Polar residues" evidence="9">
    <location>
        <begin position="858"/>
        <end position="882"/>
    </location>
</feature>
<keyword evidence="2" id="KW-0597">Phosphoprotein</keyword>
<dbReference type="SUPFAM" id="SSF56112">
    <property type="entry name" value="Protein kinase-like (PK-like)"/>
    <property type="match status" value="1"/>
</dbReference>
<feature type="region of interest" description="Disordered" evidence="9">
    <location>
        <begin position="514"/>
        <end position="539"/>
    </location>
</feature>
<dbReference type="EMBL" id="QCYY01004499">
    <property type="protein sequence ID" value="ROT60887.1"/>
    <property type="molecule type" value="Genomic_DNA"/>
</dbReference>
<feature type="compositionally biased region" description="Polar residues" evidence="9">
    <location>
        <begin position="747"/>
        <end position="763"/>
    </location>
</feature>
<sequence>MPLISKFKDIFKGGSSAKKKKLFHNVRLDNPEDFWDIVGELGDGAYGKVYKAIHKETKQYAALKQVVLEAEEDLETFMIEIDILSECKHENIVELLEAYHFDGKLWMYLEYCDGGAMDSIMVDLDRPLTEPQIAYVCKYLCRALVYIHSNKVIHRDLKAGNVLLTMDGGVKLADFGVSAKNKNTYDKRGTFIGTPYWLAPEVILCETFIDAKYDYKADVWSLGISLIEFAQMDPPNHEVSPVRVMLKIQKSEPPKLDYPSRYSKEFNDFIAKCLTKDPALRPSATELLKHPFIDREVDVKYIRDLLLEYKAEVVEEDVEEDADRTSRHSQDDSSQDYTFPIISANTTKDQETNNKERIEEEKPPSPRKEEKEVVPPVPGERRLSKGPAPSPPVTGSPASTPTSSASSTPSKKGPAPAVPASTISSKPRAPSPVDAPSDGLVADPVVSTPINTSKQVTSTPSGKGPAPKPAPICESPVPKEKPPPTVSMADIPDQKLVSEKAEKPAETIIASIGSEGTVIVRTPTPTPPEPTQSQPVKKESIVTYSGPAIVDEGLQEGGEQQPSVDMIDTISHTPPPLSPSLSEAEEQAVRILESAIESAVETASNRSSQDEGEEANVTLAGTSVILTPDHVEEEESTVLVSAVQDKDEGVVEVQVITNDGHKLDESEVVISNSSILTNDADSQPEAASKSRYEITLEEVDDVGVATRAKNVNDTTHISVVAVDDLAEAAELPKQTPTKAQEAPTWPVSEQQTNTTSKLPSQNENDNHGHLETSSNISNMSNLSAGTPSTGRSVSSAEEENRPTMSLLIEGTTVGATDVDDDVFDHSEHNESKTPKDNQTRPVLIRESTVESEVSIESGFSTGSTLSTPTHQNIPARNNTTVAGSPGLKILPNGIGKDNHKLSEKSDWDNVSTASSEKENKPREREEEPAEEVVLRRPPAGDKQDVALKPVDKNRENRAARTKEENDLVALRKKTRKRTRKFVIDGVVVTTTTSKVIYGDDEDGTLSSGHLARKQELRELKILQKQEQKQFQELAVKANFAKIEQEKKFEAEKQQLLRGYDTEVEALNRQQKQQVEKAEAQQEIELKNASKKIRAEQERELKAFRESLKTELKLLKQEIDLLPKDKRKEAFKTRKERLDHEQSEREKTFLERLNEAHEMSLKRLGDDHRERIALLERQFLQQKHQLLRSRESALWEMEERHLHEKHQLAKRQLKDIFFLQRHQMLLRHEKELEQVKRVNQQKEEELIKRQQIEKRQLPKRIRQEMKARELMFRESMRISTTHLPDSHDDEKDKIRKFQENEKRRYEAEKRRAEQKHKHKLEELQAASEYAIKELEQLQNEKRKMLMEHETYKLKSQDEEYQREVREWKENLKPRKQKLEEEFEKQLNEQEQFYGAYLCRGLSASVTPSQSTSSLARSNAS</sequence>
<evidence type="ECO:0000256" key="5">
    <source>
        <dbReference type="ARBA" id="ARBA00022777"/>
    </source>
</evidence>
<keyword evidence="8" id="KW-0175">Coiled coil</keyword>
<feature type="region of interest" description="Disordered" evidence="9">
    <location>
        <begin position="1297"/>
        <end position="1317"/>
    </location>
</feature>
<dbReference type="InterPro" id="IPR008271">
    <property type="entry name" value="Ser/Thr_kinase_AS"/>
</dbReference>
<evidence type="ECO:0000256" key="1">
    <source>
        <dbReference type="ARBA" id="ARBA00022527"/>
    </source>
</evidence>
<protein>
    <submittedName>
        <fullName evidence="11">Putative serine/threonine-protein kinase 10 isoform X1</fullName>
    </submittedName>
</protein>
<feature type="region of interest" description="Disordered" evidence="9">
    <location>
        <begin position="730"/>
        <end position="944"/>
    </location>
</feature>
<feature type="compositionally biased region" description="Low complexity" evidence="9">
    <location>
        <begin position="395"/>
        <end position="415"/>
    </location>
</feature>
<dbReference type="STRING" id="6689.A0A423S9N9"/>
<comment type="caution">
    <text evidence="11">The sequence shown here is derived from an EMBL/GenBank/DDBJ whole genome shotgun (WGS) entry which is preliminary data.</text>
</comment>
<dbReference type="InterPro" id="IPR022165">
    <property type="entry name" value="PKK"/>
</dbReference>
<dbReference type="PANTHER" id="PTHR46538:SF3">
    <property type="entry name" value="PROTEIN KINASE DOMAIN-CONTAINING PROTEIN"/>
    <property type="match status" value="1"/>
</dbReference>
<feature type="domain" description="Protein kinase" evidence="10">
    <location>
        <begin position="35"/>
        <end position="293"/>
    </location>
</feature>
<dbReference type="InterPro" id="IPR051585">
    <property type="entry name" value="STE20_Ser/Thr_Kinases"/>
</dbReference>
<name>A0A423S9N9_PENVA</name>
<dbReference type="PROSITE" id="PS50011">
    <property type="entry name" value="PROTEIN_KINASE_DOM"/>
    <property type="match status" value="1"/>
</dbReference>
<dbReference type="GO" id="GO:0005524">
    <property type="term" value="F:ATP binding"/>
    <property type="evidence" value="ECO:0007669"/>
    <property type="project" value="UniProtKB-UniRule"/>
</dbReference>
<feature type="compositionally biased region" description="Basic and acidic residues" evidence="9">
    <location>
        <begin position="1297"/>
        <end position="1310"/>
    </location>
</feature>
<dbReference type="PRINTS" id="PR01217">
    <property type="entry name" value="PRICHEXTENSN"/>
</dbReference>
<feature type="region of interest" description="Disordered" evidence="9">
    <location>
        <begin position="315"/>
        <end position="492"/>
    </location>
</feature>
<accession>A0A423S9N9</accession>
<feature type="coiled-coil region" evidence="8">
    <location>
        <begin position="1060"/>
        <end position="1117"/>
    </location>
</feature>
<feature type="compositionally biased region" description="Polar residues" evidence="9">
    <location>
        <begin position="771"/>
        <end position="795"/>
    </location>
</feature>
<evidence type="ECO:0000256" key="6">
    <source>
        <dbReference type="ARBA" id="ARBA00022840"/>
    </source>
</evidence>
<dbReference type="Pfam" id="PF00069">
    <property type="entry name" value="Pkinase"/>
    <property type="match status" value="1"/>
</dbReference>
<evidence type="ECO:0000256" key="4">
    <source>
        <dbReference type="ARBA" id="ARBA00022741"/>
    </source>
</evidence>
<evidence type="ECO:0000256" key="7">
    <source>
        <dbReference type="PROSITE-ProRule" id="PRU10141"/>
    </source>
</evidence>
<feature type="compositionally biased region" description="Basic and acidic residues" evidence="9">
    <location>
        <begin position="915"/>
        <end position="925"/>
    </location>
</feature>
<keyword evidence="5 11" id="KW-0418">Kinase</keyword>
<gene>
    <name evidence="11" type="ORF">C7M84_021465</name>
</gene>
<keyword evidence="4 7" id="KW-0547">Nucleotide-binding</keyword>
<dbReference type="PANTHER" id="PTHR46538">
    <property type="entry name" value="PROTEIN KINASE DOMAIN-CONTAINING PROTEIN"/>
    <property type="match status" value="1"/>
</dbReference>
<dbReference type="GO" id="GO:0004674">
    <property type="term" value="F:protein serine/threonine kinase activity"/>
    <property type="evidence" value="ECO:0007669"/>
    <property type="project" value="UniProtKB-KW"/>
</dbReference>
<feature type="compositionally biased region" description="Basic and acidic residues" evidence="9">
    <location>
        <begin position="932"/>
        <end position="944"/>
    </location>
</feature>
<reference evidence="11 12" key="2">
    <citation type="submission" date="2019-01" db="EMBL/GenBank/DDBJ databases">
        <title>The decoding of complex shrimp genome reveals the adaptation for benthos swimmer, frequently molting mechanism and breeding impact on genome.</title>
        <authorList>
            <person name="Sun Y."/>
            <person name="Gao Y."/>
            <person name="Yu Y."/>
        </authorList>
    </citation>
    <scope>NUCLEOTIDE SEQUENCE [LARGE SCALE GENOMIC DNA]</scope>
    <source>
        <tissue evidence="11">Muscle</tissue>
    </source>
</reference>
<feature type="coiled-coil region" evidence="8">
    <location>
        <begin position="1224"/>
        <end position="1254"/>
    </location>
</feature>
<feature type="region of interest" description="Disordered" evidence="9">
    <location>
        <begin position="565"/>
        <end position="586"/>
    </location>
</feature>
<evidence type="ECO:0000256" key="8">
    <source>
        <dbReference type="SAM" id="Coils"/>
    </source>
</evidence>
<feature type="compositionally biased region" description="Basic and acidic residues" evidence="9">
    <location>
        <begin position="823"/>
        <end position="838"/>
    </location>
</feature>
<dbReference type="Pfam" id="PF12474">
    <property type="entry name" value="PKK"/>
    <property type="match status" value="2"/>
</dbReference>
<keyword evidence="3" id="KW-0808">Transferase</keyword>
<feature type="compositionally biased region" description="Polar residues" evidence="9">
    <location>
        <begin position="448"/>
        <end position="457"/>
    </location>
</feature>
<dbReference type="InterPro" id="IPR017441">
    <property type="entry name" value="Protein_kinase_ATP_BS"/>
</dbReference>
<dbReference type="PROSITE" id="PS00108">
    <property type="entry name" value="PROTEIN_KINASE_ST"/>
    <property type="match status" value="1"/>
</dbReference>
<feature type="binding site" evidence="7">
    <location>
        <position position="64"/>
    </location>
    <ligand>
        <name>ATP</name>
        <dbReference type="ChEBI" id="CHEBI:30616"/>
    </ligand>
</feature>
<dbReference type="PROSITE" id="PS00107">
    <property type="entry name" value="PROTEIN_KINASE_ATP"/>
    <property type="match status" value="1"/>
</dbReference>
<reference evidence="11 12" key="1">
    <citation type="submission" date="2018-04" db="EMBL/GenBank/DDBJ databases">
        <authorList>
            <person name="Zhang X."/>
            <person name="Yuan J."/>
            <person name="Li F."/>
            <person name="Xiang J."/>
        </authorList>
    </citation>
    <scope>NUCLEOTIDE SEQUENCE [LARGE SCALE GENOMIC DNA]</scope>
    <source>
        <tissue evidence="11">Muscle</tissue>
    </source>
</reference>
<dbReference type="InterPro" id="IPR011009">
    <property type="entry name" value="Kinase-like_dom_sf"/>
</dbReference>
<evidence type="ECO:0000256" key="3">
    <source>
        <dbReference type="ARBA" id="ARBA00022679"/>
    </source>
</evidence>
<evidence type="ECO:0000256" key="2">
    <source>
        <dbReference type="ARBA" id="ARBA00022553"/>
    </source>
</evidence>
<keyword evidence="6 7" id="KW-0067">ATP-binding</keyword>
<dbReference type="SMART" id="SM00220">
    <property type="entry name" value="S_TKc"/>
    <property type="match status" value="1"/>
</dbReference>
<dbReference type="FunFam" id="1.10.510.10:FF:001091">
    <property type="entry name" value="STE family protein kinase"/>
    <property type="match status" value="1"/>
</dbReference>
<dbReference type="Gene3D" id="1.10.510.10">
    <property type="entry name" value="Transferase(Phosphotransferase) domain 1"/>
    <property type="match status" value="1"/>
</dbReference>
<keyword evidence="12" id="KW-1185">Reference proteome</keyword>
<feature type="compositionally biased region" description="Basic and acidic residues" evidence="9">
    <location>
        <begin position="348"/>
        <end position="383"/>
    </location>
</feature>
<organism evidence="11 12">
    <name type="scientific">Penaeus vannamei</name>
    <name type="common">Whiteleg shrimp</name>
    <name type="synonym">Litopenaeus vannamei</name>
    <dbReference type="NCBI Taxonomy" id="6689"/>
    <lineage>
        <taxon>Eukaryota</taxon>
        <taxon>Metazoa</taxon>
        <taxon>Ecdysozoa</taxon>
        <taxon>Arthropoda</taxon>
        <taxon>Crustacea</taxon>
        <taxon>Multicrustacea</taxon>
        <taxon>Malacostraca</taxon>
        <taxon>Eumalacostraca</taxon>
        <taxon>Eucarida</taxon>
        <taxon>Decapoda</taxon>
        <taxon>Dendrobranchiata</taxon>
        <taxon>Penaeoidea</taxon>
        <taxon>Penaeidae</taxon>
        <taxon>Penaeus</taxon>
    </lineage>
</organism>
<proteinExistence type="predicted"/>
<dbReference type="InterPro" id="IPR000719">
    <property type="entry name" value="Prot_kinase_dom"/>
</dbReference>
<evidence type="ECO:0000313" key="12">
    <source>
        <dbReference type="Proteomes" id="UP000283509"/>
    </source>
</evidence>
<evidence type="ECO:0000256" key="9">
    <source>
        <dbReference type="SAM" id="MobiDB-lite"/>
    </source>
</evidence>
<feature type="compositionally biased region" description="Basic and acidic residues" evidence="9">
    <location>
        <begin position="896"/>
        <end position="907"/>
    </location>
</feature>